<evidence type="ECO:0000313" key="2">
    <source>
        <dbReference type="Proteomes" id="UP000072660"/>
    </source>
</evidence>
<accession>A0A139SWP1</accession>
<comment type="caution">
    <text evidence="1">The sequence shown here is derived from an EMBL/GenBank/DDBJ whole genome shotgun (WGS) entry which is preliminary data.</text>
</comment>
<proteinExistence type="predicted"/>
<dbReference type="EMBL" id="LSZO01000056">
    <property type="protein sequence ID" value="KXU39008.1"/>
    <property type="molecule type" value="Genomic_DNA"/>
</dbReference>
<gene>
    <name evidence="1" type="ORF">AXE65_10805</name>
</gene>
<organism evidence="1 2">
    <name type="scientific">Ventosimonas gracilis</name>
    <dbReference type="NCBI Taxonomy" id="1680762"/>
    <lineage>
        <taxon>Bacteria</taxon>
        <taxon>Pseudomonadati</taxon>
        <taxon>Pseudomonadota</taxon>
        <taxon>Gammaproteobacteria</taxon>
        <taxon>Pseudomonadales</taxon>
        <taxon>Ventosimonadaceae</taxon>
        <taxon>Ventosimonas</taxon>
    </lineage>
</organism>
<dbReference type="AlphaFoldDB" id="A0A139SWP1"/>
<sequence>MKYLTREQAIQEAGLEAVVQAEQYNAYDYWWDKTTNTYLFAGEAKGYSAEFDCPVTVYAIYEQDYDVVMAEEDLSNLDWEIAYYLVK</sequence>
<protein>
    <submittedName>
        <fullName evidence="1">Uncharacterized protein</fullName>
    </submittedName>
</protein>
<dbReference type="Proteomes" id="UP000072660">
    <property type="component" value="Unassembled WGS sequence"/>
</dbReference>
<dbReference type="RefSeq" id="WP_068387753.1">
    <property type="nucleotide sequence ID" value="NZ_LSZO01000056.1"/>
</dbReference>
<keyword evidence="2" id="KW-1185">Reference proteome</keyword>
<name>A0A139SWP1_9GAMM</name>
<evidence type="ECO:0000313" key="1">
    <source>
        <dbReference type="EMBL" id="KXU39008.1"/>
    </source>
</evidence>
<reference evidence="1 2" key="1">
    <citation type="submission" date="2016-02" db="EMBL/GenBank/DDBJ databases">
        <authorList>
            <person name="Wen L."/>
            <person name="He K."/>
            <person name="Yang H."/>
        </authorList>
    </citation>
    <scope>NUCLEOTIDE SEQUENCE [LARGE SCALE GENOMIC DNA]</scope>
    <source>
        <strain evidence="1 2">CV58</strain>
    </source>
</reference>